<reference evidence="3 4" key="1">
    <citation type="submission" date="2018-06" db="EMBL/GenBank/DDBJ databases">
        <title>Complete Genomes of Monosporascus.</title>
        <authorList>
            <person name="Robinson A.J."/>
            <person name="Natvig D.O."/>
        </authorList>
    </citation>
    <scope>NUCLEOTIDE SEQUENCE [LARGE SCALE GENOMIC DNA]</scope>
    <source>
        <strain evidence="3 4">CBS 609.92</strain>
    </source>
</reference>
<dbReference type="Gene3D" id="2.120.10.70">
    <property type="entry name" value="Fucose-specific lectin"/>
    <property type="match status" value="1"/>
</dbReference>
<accession>A0ABY0GU52</accession>
<dbReference type="SUPFAM" id="SSF89372">
    <property type="entry name" value="Fucose-specific lectin"/>
    <property type="match status" value="1"/>
</dbReference>
<evidence type="ECO:0000256" key="2">
    <source>
        <dbReference type="SAM" id="Phobius"/>
    </source>
</evidence>
<name>A0ABY0GU52_9PEZI</name>
<keyword evidence="2" id="KW-0812">Transmembrane</keyword>
<feature type="transmembrane region" description="Helical" evidence="2">
    <location>
        <begin position="159"/>
        <end position="182"/>
    </location>
</feature>
<dbReference type="Proteomes" id="UP000294003">
    <property type="component" value="Unassembled WGS sequence"/>
</dbReference>
<dbReference type="EMBL" id="QJNS01000498">
    <property type="protein sequence ID" value="RYO77118.1"/>
    <property type="molecule type" value="Genomic_DNA"/>
</dbReference>
<organism evidence="3 4">
    <name type="scientific">Monosporascus cannonballus</name>
    <dbReference type="NCBI Taxonomy" id="155416"/>
    <lineage>
        <taxon>Eukaryota</taxon>
        <taxon>Fungi</taxon>
        <taxon>Dikarya</taxon>
        <taxon>Ascomycota</taxon>
        <taxon>Pezizomycotina</taxon>
        <taxon>Sordariomycetes</taxon>
        <taxon>Xylariomycetidae</taxon>
        <taxon>Xylariales</taxon>
        <taxon>Xylariales incertae sedis</taxon>
        <taxon>Monosporascus</taxon>
    </lineage>
</organism>
<keyword evidence="4" id="KW-1185">Reference proteome</keyword>
<evidence type="ECO:0000256" key="1">
    <source>
        <dbReference type="SAM" id="MobiDB-lite"/>
    </source>
</evidence>
<keyword evidence="2" id="KW-1133">Transmembrane helix</keyword>
<feature type="compositionally biased region" description="Polar residues" evidence="1">
    <location>
        <begin position="94"/>
        <end position="109"/>
    </location>
</feature>
<comment type="caution">
    <text evidence="3">The sequence shown here is derived from an EMBL/GenBank/DDBJ whole genome shotgun (WGS) entry which is preliminary data.</text>
</comment>
<gene>
    <name evidence="3" type="ORF">DL762_009469</name>
</gene>
<sequence>MDTPQVPARGHMCEYYSREKYSVDYPGFNPDGPSTTDGNQWGNTGQQWEASEHQWVAGQAYPGGDTQVVDFAAPNGQTWENYAIGDVGQEGHVSDSSGQPLTSPNSNNEGPPLTPAPQTPYPYNQMTAVGGPSPLPLLPPEEEKQAHLVPYCGLIRRDFWILVAIVTLLLMGAIIGGILGAVTIKKNEAAAAAVTGTGHDPPTNTPTPVPTATFREPTGTESSLPREDRSIAASTVENKSTGSNYQVVYQDLTTLDLRYRLVWNDRPAGEQNLTLRIRPDRGTPLAVVAANSTVSDNIFLFIFYTTCADLSNAPLLAVACLDCIPGAPNCTEVSNIPIPESHDLAHTSSIAAVLMEDGQSLRVYYQAKSGSIWVLHGNVADVHKWTTSRLSEFAMVGTSIAASIQRSPGRLQVIFVCAEMGLLRSLEYDDVSGADGDQTPGSAWSTDAEFIASYTRATDTNHIHYVSPTQRRLVRYSRKGNSSEWTAEAELSQWGAPQSGLATAAWDDQLWLIYEDEEKIVESTLSGNDWEGPRELAP</sequence>
<proteinExistence type="predicted"/>
<evidence type="ECO:0008006" key="5">
    <source>
        <dbReference type="Google" id="ProtNLM"/>
    </source>
</evidence>
<evidence type="ECO:0000313" key="4">
    <source>
        <dbReference type="Proteomes" id="UP000294003"/>
    </source>
</evidence>
<feature type="region of interest" description="Disordered" evidence="1">
    <location>
        <begin position="88"/>
        <end position="122"/>
    </location>
</feature>
<protein>
    <recommendedName>
        <fullName evidence="5">Fucose-specific lectin</fullName>
    </recommendedName>
</protein>
<feature type="region of interest" description="Disordered" evidence="1">
    <location>
        <begin position="195"/>
        <end position="228"/>
    </location>
</feature>
<evidence type="ECO:0000313" key="3">
    <source>
        <dbReference type="EMBL" id="RYO77118.1"/>
    </source>
</evidence>
<keyword evidence="2" id="KW-0472">Membrane</keyword>